<accession>A0ABP7FXM2</accession>
<evidence type="ECO:0000313" key="3">
    <source>
        <dbReference type="Proteomes" id="UP001500908"/>
    </source>
</evidence>
<evidence type="ECO:0000313" key="2">
    <source>
        <dbReference type="EMBL" id="GAA3750391.1"/>
    </source>
</evidence>
<protein>
    <submittedName>
        <fullName evidence="2">Uncharacterized protein</fullName>
    </submittedName>
</protein>
<keyword evidence="3" id="KW-1185">Reference proteome</keyword>
<reference evidence="3" key="1">
    <citation type="journal article" date="2019" name="Int. J. Syst. Evol. Microbiol.">
        <title>The Global Catalogue of Microorganisms (GCM) 10K type strain sequencing project: providing services to taxonomists for standard genome sequencing and annotation.</title>
        <authorList>
            <consortium name="The Broad Institute Genomics Platform"/>
            <consortium name="The Broad Institute Genome Sequencing Center for Infectious Disease"/>
            <person name="Wu L."/>
            <person name="Ma J."/>
        </authorList>
    </citation>
    <scope>NUCLEOTIDE SEQUENCE [LARGE SCALE GENOMIC DNA]</scope>
    <source>
        <strain evidence="3">JCM 17137</strain>
    </source>
</reference>
<feature type="compositionally biased region" description="Basic and acidic residues" evidence="1">
    <location>
        <begin position="25"/>
        <end position="38"/>
    </location>
</feature>
<gene>
    <name evidence="2" type="ORF">GCM10022402_31970</name>
</gene>
<proteinExistence type="predicted"/>
<sequence length="79" mass="8370">MPYLTMTGGGASSPDRYPSLGNRGRSHEKERGCDGERREPVVAGEGRVSVLRAAVKVATKGNEGGWLGEGTAHRCCALR</sequence>
<comment type="caution">
    <text evidence="2">The sequence shown here is derived from an EMBL/GenBank/DDBJ whole genome shotgun (WGS) entry which is preliminary data.</text>
</comment>
<evidence type="ECO:0000256" key="1">
    <source>
        <dbReference type="SAM" id="MobiDB-lite"/>
    </source>
</evidence>
<name>A0ABP7FXM2_9ACTN</name>
<dbReference type="EMBL" id="BAABDD010000015">
    <property type="protein sequence ID" value="GAA3750391.1"/>
    <property type="molecule type" value="Genomic_DNA"/>
</dbReference>
<dbReference type="Proteomes" id="UP001500908">
    <property type="component" value="Unassembled WGS sequence"/>
</dbReference>
<feature type="region of interest" description="Disordered" evidence="1">
    <location>
        <begin position="1"/>
        <end position="38"/>
    </location>
</feature>
<organism evidence="2 3">
    <name type="scientific">Salinactinospora qingdaonensis</name>
    <dbReference type="NCBI Taxonomy" id="702744"/>
    <lineage>
        <taxon>Bacteria</taxon>
        <taxon>Bacillati</taxon>
        <taxon>Actinomycetota</taxon>
        <taxon>Actinomycetes</taxon>
        <taxon>Streptosporangiales</taxon>
        <taxon>Nocardiopsidaceae</taxon>
        <taxon>Salinactinospora</taxon>
    </lineage>
</organism>